<gene>
    <name evidence="11" type="ORF">ElyMa_004790800</name>
</gene>
<feature type="transmembrane region" description="Helical" evidence="9">
    <location>
        <begin position="152"/>
        <end position="174"/>
    </location>
</feature>
<accession>A0AAV4IMM4</accession>
<protein>
    <submittedName>
        <fullName evidence="11">Gamma-aminobutyric acid type B receptor subunit</fullName>
    </submittedName>
</protein>
<dbReference type="GO" id="GO:0007214">
    <property type="term" value="P:gamma-aminobutyric acid signaling pathway"/>
    <property type="evidence" value="ECO:0007669"/>
    <property type="project" value="TreeGrafter"/>
</dbReference>
<evidence type="ECO:0000256" key="3">
    <source>
        <dbReference type="ARBA" id="ARBA00022989"/>
    </source>
</evidence>
<keyword evidence="5 9" id="KW-0472">Membrane</keyword>
<comment type="subcellular location">
    <subcellularLocation>
        <location evidence="1">Membrane</location>
        <topology evidence="1">Multi-pass membrane protein</topology>
    </subcellularLocation>
</comment>
<organism evidence="11 12">
    <name type="scientific">Elysia marginata</name>
    <dbReference type="NCBI Taxonomy" id="1093978"/>
    <lineage>
        <taxon>Eukaryota</taxon>
        <taxon>Metazoa</taxon>
        <taxon>Spiralia</taxon>
        <taxon>Lophotrochozoa</taxon>
        <taxon>Mollusca</taxon>
        <taxon>Gastropoda</taxon>
        <taxon>Heterobranchia</taxon>
        <taxon>Euthyneura</taxon>
        <taxon>Panpulmonata</taxon>
        <taxon>Sacoglossa</taxon>
        <taxon>Placobranchoidea</taxon>
        <taxon>Plakobranchidae</taxon>
        <taxon>Elysia</taxon>
    </lineage>
</organism>
<dbReference type="Proteomes" id="UP000762676">
    <property type="component" value="Unassembled WGS sequence"/>
</dbReference>
<keyword evidence="12" id="KW-1185">Reference proteome</keyword>
<evidence type="ECO:0000313" key="11">
    <source>
        <dbReference type="EMBL" id="GFS09756.1"/>
    </source>
</evidence>
<evidence type="ECO:0000313" key="12">
    <source>
        <dbReference type="Proteomes" id="UP000762676"/>
    </source>
</evidence>
<keyword evidence="8" id="KW-0807">Transducer</keyword>
<evidence type="ECO:0000256" key="6">
    <source>
        <dbReference type="ARBA" id="ARBA00023170"/>
    </source>
</evidence>
<evidence type="ECO:0000256" key="1">
    <source>
        <dbReference type="ARBA" id="ARBA00004141"/>
    </source>
</evidence>
<sequence length="328" mass="37544">MFAKTFRVHQIFTRARHSLVKSKLIQDTHLLVIIGVLLAVDSAMVFVWVIADPMSRQVDNTTREVSSEDEDLIYQDQLTTCHSDHLQKWLGAFYAYKGLLLVFGVYMAWETRHVKIPALNDSQYIGLNVYNVVIMSVSVVVISNFLSSQPTLAYAMEAAFIILSTTVTLCLLFVPKIYAIVTSGGNPIIASTGILVDNSNTRRFVFDERKDIFYRAEVRNRVYKREIAELDHTINQLQHLLRLPLQLYPRLTEELMYLLPETTLDGTPTCHKRYKKRLERCVKLGASDNELKAVDSNVLVRAGRKMEGDNITLRAGDNSRKKKELMWQ</sequence>
<dbReference type="CDD" id="cd15047">
    <property type="entry name" value="7tmC_GABA-B-like"/>
    <property type="match status" value="1"/>
</dbReference>
<dbReference type="AlphaFoldDB" id="A0AAV4IMM4"/>
<dbReference type="PROSITE" id="PS50259">
    <property type="entry name" value="G_PROTEIN_RECEP_F3_4"/>
    <property type="match status" value="1"/>
</dbReference>
<keyword evidence="4" id="KW-0297">G-protein coupled receptor</keyword>
<reference evidence="11 12" key="1">
    <citation type="journal article" date="2021" name="Elife">
        <title>Chloroplast acquisition without the gene transfer in kleptoplastic sea slugs, Plakobranchus ocellatus.</title>
        <authorList>
            <person name="Maeda T."/>
            <person name="Takahashi S."/>
            <person name="Yoshida T."/>
            <person name="Shimamura S."/>
            <person name="Takaki Y."/>
            <person name="Nagai Y."/>
            <person name="Toyoda A."/>
            <person name="Suzuki Y."/>
            <person name="Arimoto A."/>
            <person name="Ishii H."/>
            <person name="Satoh N."/>
            <person name="Nishiyama T."/>
            <person name="Hasebe M."/>
            <person name="Maruyama T."/>
            <person name="Minagawa J."/>
            <person name="Obokata J."/>
            <person name="Shigenobu S."/>
        </authorList>
    </citation>
    <scope>NUCLEOTIDE SEQUENCE [LARGE SCALE GENOMIC DNA]</scope>
</reference>
<evidence type="ECO:0000256" key="8">
    <source>
        <dbReference type="ARBA" id="ARBA00023224"/>
    </source>
</evidence>
<keyword evidence="3 9" id="KW-1133">Transmembrane helix</keyword>
<keyword evidence="2 9" id="KW-0812">Transmembrane</keyword>
<dbReference type="PRINTS" id="PR01176">
    <property type="entry name" value="GABABRECEPTR"/>
</dbReference>
<comment type="caution">
    <text evidence="11">The sequence shown here is derived from an EMBL/GenBank/DDBJ whole genome shotgun (WGS) entry which is preliminary data.</text>
</comment>
<evidence type="ECO:0000256" key="2">
    <source>
        <dbReference type="ARBA" id="ARBA00022692"/>
    </source>
</evidence>
<evidence type="ECO:0000256" key="7">
    <source>
        <dbReference type="ARBA" id="ARBA00023180"/>
    </source>
</evidence>
<feature type="transmembrane region" description="Helical" evidence="9">
    <location>
        <begin position="89"/>
        <end position="109"/>
    </location>
</feature>
<feature type="transmembrane region" description="Helical" evidence="9">
    <location>
        <begin position="129"/>
        <end position="146"/>
    </location>
</feature>
<evidence type="ECO:0000256" key="9">
    <source>
        <dbReference type="SAM" id="Phobius"/>
    </source>
</evidence>
<dbReference type="InterPro" id="IPR017978">
    <property type="entry name" value="GPCR_3_C"/>
</dbReference>
<dbReference type="GO" id="GO:0004965">
    <property type="term" value="F:G protein-coupled GABA receptor activity"/>
    <property type="evidence" value="ECO:0007669"/>
    <property type="project" value="InterPro"/>
</dbReference>
<dbReference type="PANTHER" id="PTHR10519:SF46">
    <property type="entry name" value="METABOTROPIC GABA-B RECEPTOR SUBTYPE 3, ISOFORM A"/>
    <property type="match status" value="1"/>
</dbReference>
<feature type="transmembrane region" description="Helical" evidence="9">
    <location>
        <begin position="30"/>
        <end position="51"/>
    </location>
</feature>
<dbReference type="InterPro" id="IPR002455">
    <property type="entry name" value="GPCR3_GABA-B"/>
</dbReference>
<evidence type="ECO:0000259" key="10">
    <source>
        <dbReference type="PROSITE" id="PS50259"/>
    </source>
</evidence>
<dbReference type="GO" id="GO:0038039">
    <property type="term" value="C:G protein-coupled receptor heterodimeric complex"/>
    <property type="evidence" value="ECO:0007669"/>
    <property type="project" value="TreeGrafter"/>
</dbReference>
<dbReference type="PANTHER" id="PTHR10519">
    <property type="entry name" value="GABA-B RECEPTOR"/>
    <property type="match status" value="1"/>
</dbReference>
<evidence type="ECO:0000256" key="5">
    <source>
        <dbReference type="ARBA" id="ARBA00023136"/>
    </source>
</evidence>
<name>A0AAV4IMM4_9GAST</name>
<keyword evidence="6 11" id="KW-0675">Receptor</keyword>
<keyword evidence="7" id="KW-0325">Glycoprotein</keyword>
<proteinExistence type="predicted"/>
<feature type="domain" description="G-protein coupled receptors family 3 profile" evidence="10">
    <location>
        <begin position="1"/>
        <end position="181"/>
    </location>
</feature>
<dbReference type="EMBL" id="BMAT01009612">
    <property type="protein sequence ID" value="GFS09756.1"/>
    <property type="molecule type" value="Genomic_DNA"/>
</dbReference>
<dbReference type="Pfam" id="PF00003">
    <property type="entry name" value="7tm_3"/>
    <property type="match status" value="1"/>
</dbReference>
<evidence type="ECO:0000256" key="4">
    <source>
        <dbReference type="ARBA" id="ARBA00023040"/>
    </source>
</evidence>